<organism evidence="1 2">
    <name type="scientific">Paragonimus westermani</name>
    <dbReference type="NCBI Taxonomy" id="34504"/>
    <lineage>
        <taxon>Eukaryota</taxon>
        <taxon>Metazoa</taxon>
        <taxon>Spiralia</taxon>
        <taxon>Lophotrochozoa</taxon>
        <taxon>Platyhelminthes</taxon>
        <taxon>Trematoda</taxon>
        <taxon>Digenea</taxon>
        <taxon>Plagiorchiida</taxon>
        <taxon>Troglotremata</taxon>
        <taxon>Troglotrematidae</taxon>
        <taxon>Paragonimus</taxon>
    </lineage>
</organism>
<name>A0A8T0DB16_9TREM</name>
<keyword evidence="2" id="KW-1185">Reference proteome</keyword>
<dbReference type="EMBL" id="JTDF01010275">
    <property type="protein sequence ID" value="KAF8563921.1"/>
    <property type="molecule type" value="Genomic_DNA"/>
</dbReference>
<evidence type="ECO:0000313" key="1">
    <source>
        <dbReference type="EMBL" id="KAF8563921.1"/>
    </source>
</evidence>
<comment type="caution">
    <text evidence="1">The sequence shown here is derived from an EMBL/GenBank/DDBJ whole genome shotgun (WGS) entry which is preliminary data.</text>
</comment>
<reference evidence="1 2" key="1">
    <citation type="submission" date="2019-07" db="EMBL/GenBank/DDBJ databases">
        <title>Annotation for the trematode Paragonimus westermani.</title>
        <authorList>
            <person name="Choi Y.-J."/>
        </authorList>
    </citation>
    <scope>NUCLEOTIDE SEQUENCE [LARGE SCALE GENOMIC DNA]</scope>
    <source>
        <strain evidence="1">180907_Pwestermani</strain>
    </source>
</reference>
<accession>A0A8T0DB16</accession>
<proteinExistence type="predicted"/>
<dbReference type="Proteomes" id="UP000699462">
    <property type="component" value="Unassembled WGS sequence"/>
</dbReference>
<sequence length="129" mass="14066">MQIREKFIQKEPRSLEEAVGTARAYAAAANATGSSLRNNFDAMAISVCEPKPGCNVSDNHGRSPPLIVYITNDSGRLLSVMVTIPPLGSPRSRAYCPLPRRMNRGFTTPPGRSHRNLVLFVPSIACPRC</sequence>
<dbReference type="AlphaFoldDB" id="A0A8T0DB16"/>
<protein>
    <submittedName>
        <fullName evidence="1">Uncharacterized protein</fullName>
    </submittedName>
</protein>
<gene>
    <name evidence="1" type="ORF">P879_08181</name>
</gene>
<evidence type="ECO:0000313" key="2">
    <source>
        <dbReference type="Proteomes" id="UP000699462"/>
    </source>
</evidence>